<dbReference type="Gene3D" id="1.10.10.10">
    <property type="entry name" value="Winged helix-like DNA-binding domain superfamily/Winged helix DNA-binding domain"/>
    <property type="match status" value="1"/>
</dbReference>
<dbReference type="SMART" id="SM00028">
    <property type="entry name" value="TPR"/>
    <property type="match status" value="5"/>
</dbReference>
<dbReference type="GO" id="GO:0006355">
    <property type="term" value="P:regulation of DNA-templated transcription"/>
    <property type="evidence" value="ECO:0007669"/>
    <property type="project" value="InterPro"/>
</dbReference>
<dbReference type="AlphaFoldDB" id="A0A7W5AAS4"/>
<gene>
    <name evidence="8" type="ORF">FHR83_000486</name>
</gene>
<evidence type="ECO:0000313" key="9">
    <source>
        <dbReference type="Proteomes" id="UP000590749"/>
    </source>
</evidence>
<dbReference type="CDD" id="cd15831">
    <property type="entry name" value="BTAD"/>
    <property type="match status" value="1"/>
</dbReference>
<sequence>MAVEFRLLGDLEVHIDGRPVDVGHVQQRYVLVALLLDTNRVVPLDRLLDRVWGDHPPQRARGTLYSYLSRLRKALATDDVTITRRPGGYVLTADPDTVDVHRFRRLVAQARTADDETAAVLLARALALWRGSPLATCDTPWLTAVRDELEMARWAAELDRNEAALRCGRHAELLGELPACAAAHPLDERVAGQLMLALYRAGRRGDALACYQRIRLHLADDLGIDPSPPLRDLHRRVLTADPALTVAPRARPSTAAAARVPVPRQLPAPPRAFTGRTGELAELTATLDAGADQDGGAVTISVIDGTGGIGKTWLALRWAYDNLSRFPDGQLYVNLRGFDPAIDPVPPAVAVRGFLDALGVSPEAIPPDPTTQAALYRSLVADRRMLIVLDNARDSAQVIPLVPATGTVLVTSRHQLTSLITEHGARPLPLDVLTEADARRLLTGHLGADRVAAEPEAVTALLRHCAGLPLALGVVAARASIRPDLPLAAPAAELRESTTRLDALDGGELAVSLRTVLSCSSMALPRDAARMFGLLGLAPGPDIGLPAAASLAGLSPAAARVLLRRLIAAHLLHEPVSGRYRMHDLVRLFAAEQAGADCADPAGERHAALRRVLDHYLHTAHAADRQLAPHRDPIIPGPPPAGTTPEEFGDHNEALAWFTAEHAALLATIDRAADAGIDTHIWHLAWALTTYFNRRGHWHDHAATYAAALRATRRMADRHAQAHAHRGIAVAYTWLGRYDDARTHLEHALGLFGRLGDLAGQALSHRTLARLSAQQGEHRQALPHDERALALYQAAGHRSGQATALNAVGWHHAHLGDHQLALTHCQRALALHQELGDRHGTAATWDSLGYIHLHLGHHQHATECYQHALDLFRDLDDRYQQAETAMNLGDTCRTIGDIDTAHTHWRHALDVLDELGHPRAEQVRARLNHRPTRPRGRLPVRSG</sequence>
<dbReference type="SMART" id="SM01043">
    <property type="entry name" value="BTAD"/>
    <property type="match status" value="1"/>
</dbReference>
<name>A0A7W5AAS4_9ACTN</name>
<keyword evidence="3 6" id="KW-0238">DNA-binding</keyword>
<dbReference type="SUPFAM" id="SSF52540">
    <property type="entry name" value="P-loop containing nucleoside triphosphate hydrolases"/>
    <property type="match status" value="1"/>
</dbReference>
<dbReference type="PRINTS" id="PR00364">
    <property type="entry name" value="DISEASERSIST"/>
</dbReference>
<dbReference type="InterPro" id="IPR001867">
    <property type="entry name" value="OmpR/PhoB-type_DNA-bd"/>
</dbReference>
<dbReference type="InterPro" id="IPR005158">
    <property type="entry name" value="BTAD"/>
</dbReference>
<dbReference type="SUPFAM" id="SSF46894">
    <property type="entry name" value="C-terminal effector domain of the bipartite response regulators"/>
    <property type="match status" value="1"/>
</dbReference>
<dbReference type="Pfam" id="PF13424">
    <property type="entry name" value="TPR_12"/>
    <property type="match status" value="2"/>
</dbReference>
<evidence type="ECO:0000256" key="2">
    <source>
        <dbReference type="ARBA" id="ARBA00023015"/>
    </source>
</evidence>
<dbReference type="GO" id="GO:0000160">
    <property type="term" value="P:phosphorelay signal transduction system"/>
    <property type="evidence" value="ECO:0007669"/>
    <property type="project" value="InterPro"/>
</dbReference>
<dbReference type="InterPro" id="IPR027417">
    <property type="entry name" value="P-loop_NTPase"/>
</dbReference>
<dbReference type="EMBL" id="JACHXF010000001">
    <property type="protein sequence ID" value="MBB3092852.1"/>
    <property type="molecule type" value="Genomic_DNA"/>
</dbReference>
<dbReference type="InterPro" id="IPR011990">
    <property type="entry name" value="TPR-like_helical_dom_sf"/>
</dbReference>
<dbReference type="InterPro" id="IPR036388">
    <property type="entry name" value="WH-like_DNA-bd_sf"/>
</dbReference>
<keyword evidence="9" id="KW-1185">Reference proteome</keyword>
<comment type="caution">
    <text evidence="8">The sequence shown here is derived from an EMBL/GenBank/DDBJ whole genome shotgun (WGS) entry which is preliminary data.</text>
</comment>
<dbReference type="InterPro" id="IPR016032">
    <property type="entry name" value="Sig_transdc_resp-reg_C-effctor"/>
</dbReference>
<feature type="repeat" description="TPR" evidence="5">
    <location>
        <begin position="842"/>
        <end position="875"/>
    </location>
</feature>
<evidence type="ECO:0000256" key="3">
    <source>
        <dbReference type="ARBA" id="ARBA00023125"/>
    </source>
</evidence>
<dbReference type="PROSITE" id="PS51755">
    <property type="entry name" value="OMPR_PHOB"/>
    <property type="match status" value="1"/>
</dbReference>
<dbReference type="InterPro" id="IPR051677">
    <property type="entry name" value="AfsR-DnrI-RedD_regulator"/>
</dbReference>
<dbReference type="PROSITE" id="PS50005">
    <property type="entry name" value="TPR"/>
    <property type="match status" value="1"/>
</dbReference>
<protein>
    <submittedName>
        <fullName evidence="8">DNA-binding SARP family transcriptional activator/tetratricopeptide (TPR) repeat protein</fullName>
    </submittedName>
</protein>
<organism evidence="8 9">
    <name type="scientific">Actinoplanes campanulatus</name>
    <dbReference type="NCBI Taxonomy" id="113559"/>
    <lineage>
        <taxon>Bacteria</taxon>
        <taxon>Bacillati</taxon>
        <taxon>Actinomycetota</taxon>
        <taxon>Actinomycetes</taxon>
        <taxon>Micromonosporales</taxon>
        <taxon>Micromonosporaceae</taxon>
        <taxon>Actinoplanes</taxon>
    </lineage>
</organism>
<reference evidence="8 9" key="1">
    <citation type="submission" date="2020-08" db="EMBL/GenBank/DDBJ databases">
        <title>Genomic Encyclopedia of Type Strains, Phase III (KMG-III): the genomes of soil and plant-associated and newly described type strains.</title>
        <authorList>
            <person name="Whitman W."/>
        </authorList>
    </citation>
    <scope>NUCLEOTIDE SEQUENCE [LARGE SCALE GENOMIC DNA]</scope>
    <source>
        <strain evidence="8 9">CECT 3287</strain>
    </source>
</reference>
<dbReference type="Gene3D" id="3.40.50.300">
    <property type="entry name" value="P-loop containing nucleotide triphosphate hydrolases"/>
    <property type="match status" value="1"/>
</dbReference>
<evidence type="ECO:0000256" key="4">
    <source>
        <dbReference type="ARBA" id="ARBA00023163"/>
    </source>
</evidence>
<dbReference type="GO" id="GO:0003677">
    <property type="term" value="F:DNA binding"/>
    <property type="evidence" value="ECO:0007669"/>
    <property type="project" value="UniProtKB-UniRule"/>
</dbReference>
<keyword evidence="4" id="KW-0804">Transcription</keyword>
<dbReference type="SMART" id="SM00862">
    <property type="entry name" value="Trans_reg_C"/>
    <property type="match status" value="1"/>
</dbReference>
<evidence type="ECO:0000256" key="1">
    <source>
        <dbReference type="ARBA" id="ARBA00005820"/>
    </source>
</evidence>
<evidence type="ECO:0000256" key="5">
    <source>
        <dbReference type="PROSITE-ProRule" id="PRU00339"/>
    </source>
</evidence>
<feature type="DNA-binding region" description="OmpR/PhoB-type" evidence="6">
    <location>
        <begin position="1"/>
        <end position="93"/>
    </location>
</feature>
<dbReference type="InterPro" id="IPR019734">
    <property type="entry name" value="TPR_rpt"/>
</dbReference>
<evidence type="ECO:0000259" key="7">
    <source>
        <dbReference type="PROSITE" id="PS51755"/>
    </source>
</evidence>
<dbReference type="RefSeq" id="WP_183216047.1">
    <property type="nucleotide sequence ID" value="NZ_BMPW01000001.1"/>
</dbReference>
<dbReference type="Pfam" id="PF00486">
    <property type="entry name" value="Trans_reg_C"/>
    <property type="match status" value="1"/>
</dbReference>
<dbReference type="Gene3D" id="1.25.40.10">
    <property type="entry name" value="Tetratricopeptide repeat domain"/>
    <property type="match status" value="2"/>
</dbReference>
<dbReference type="Proteomes" id="UP000590749">
    <property type="component" value="Unassembled WGS sequence"/>
</dbReference>
<dbReference type="Pfam" id="PF03704">
    <property type="entry name" value="BTAD"/>
    <property type="match status" value="1"/>
</dbReference>
<comment type="similarity">
    <text evidence="1">Belongs to the AfsR/DnrI/RedD regulatory family.</text>
</comment>
<feature type="domain" description="OmpR/PhoB-type" evidence="7">
    <location>
        <begin position="1"/>
        <end position="93"/>
    </location>
</feature>
<accession>A0A7W5AAS4</accession>
<dbReference type="PANTHER" id="PTHR35807:SF1">
    <property type="entry name" value="TRANSCRIPTIONAL REGULATOR REDD"/>
    <property type="match status" value="1"/>
</dbReference>
<dbReference type="PANTHER" id="PTHR35807">
    <property type="entry name" value="TRANSCRIPTIONAL REGULATOR REDD-RELATED"/>
    <property type="match status" value="1"/>
</dbReference>
<evidence type="ECO:0000313" key="8">
    <source>
        <dbReference type="EMBL" id="MBB3092852.1"/>
    </source>
</evidence>
<keyword evidence="5" id="KW-0802">TPR repeat</keyword>
<proteinExistence type="inferred from homology"/>
<evidence type="ECO:0000256" key="6">
    <source>
        <dbReference type="PROSITE-ProRule" id="PRU01091"/>
    </source>
</evidence>
<keyword evidence="2" id="KW-0805">Transcription regulation</keyword>
<dbReference type="SUPFAM" id="SSF48452">
    <property type="entry name" value="TPR-like"/>
    <property type="match status" value="3"/>
</dbReference>